<keyword evidence="2" id="KW-1185">Reference proteome</keyword>
<organism evidence="1 2">
    <name type="scientific">Manihot esculenta</name>
    <name type="common">Cassava</name>
    <name type="synonym">Jatropha manihot</name>
    <dbReference type="NCBI Taxonomy" id="3983"/>
    <lineage>
        <taxon>Eukaryota</taxon>
        <taxon>Viridiplantae</taxon>
        <taxon>Streptophyta</taxon>
        <taxon>Embryophyta</taxon>
        <taxon>Tracheophyta</taxon>
        <taxon>Spermatophyta</taxon>
        <taxon>Magnoliopsida</taxon>
        <taxon>eudicotyledons</taxon>
        <taxon>Gunneridae</taxon>
        <taxon>Pentapetalae</taxon>
        <taxon>rosids</taxon>
        <taxon>fabids</taxon>
        <taxon>Malpighiales</taxon>
        <taxon>Euphorbiaceae</taxon>
        <taxon>Crotonoideae</taxon>
        <taxon>Manihoteae</taxon>
        <taxon>Manihot</taxon>
    </lineage>
</organism>
<dbReference type="Gramene" id="Manes.17G097000.7.v8.1">
    <property type="protein sequence ID" value="Manes.17G097000.7.v8.1.CDS"/>
    <property type="gene ID" value="Manes.17G097000.v8.1"/>
</dbReference>
<dbReference type="STRING" id="3983.A0A251IWA0"/>
<dbReference type="Gramene" id="Manes.17G097000.6.v8.1">
    <property type="protein sequence ID" value="Manes.17G097000.6.v8.1.CDS"/>
    <property type="gene ID" value="Manes.17G097000.v8.1"/>
</dbReference>
<dbReference type="AlphaFoldDB" id="A0A251IWA0"/>
<dbReference type="OrthoDB" id="5817230at2759"/>
<accession>A0A251IWA0</accession>
<dbReference type="EMBL" id="CM004403">
    <property type="protein sequence ID" value="OAY25462.1"/>
    <property type="molecule type" value="Genomic_DNA"/>
</dbReference>
<gene>
    <name evidence="1" type="ORF">MANES_17G097000</name>
</gene>
<dbReference type="InterPro" id="IPR053057">
    <property type="entry name" value="XLG_GTP-binding"/>
</dbReference>
<dbReference type="Gramene" id="Manes.17G097000.4.v8.1">
    <property type="protein sequence ID" value="Manes.17G097000.4.v8.1.CDS"/>
    <property type="gene ID" value="Manes.17G097000.v8.1"/>
</dbReference>
<name>A0A251IWA0_MANES</name>
<dbReference type="EMBL" id="CM004403">
    <property type="protein sequence ID" value="OAY25463.1"/>
    <property type="molecule type" value="Genomic_DNA"/>
</dbReference>
<protein>
    <submittedName>
        <fullName evidence="1">Uncharacterized protein</fullName>
    </submittedName>
</protein>
<sequence length="278" mass="30732">MAGRPGKKGTCDLCSKGNRFTEKEICIVCSAKYCCHCVLRAMGSMPQGRKCVSCIGQRIDEAKRKDLGKCSRMLKRLLCEIEVKQIMKSERLCQANQLNPELVYVNCQALSQQELFLLQTCPNPPRELTHGRYWYDKFSGFWGKEGKKPCQIISPSLAVGGHLQTNASNGNTNVLVNNREITKVELLMLLLAGVKCEGETHLWVNADGSYQEEGSSAIKENIWIKTRVGKLVRAILSLPSAPLERVTGKNVGMELEHGLYSPLLVGSGFSGTEPDQPA</sequence>
<evidence type="ECO:0000313" key="2">
    <source>
        <dbReference type="Proteomes" id="UP000091857"/>
    </source>
</evidence>
<dbReference type="Gramene" id="Manes.17G097000.9.v8.1">
    <property type="protein sequence ID" value="Manes.17G097000.9.v8.1.CDS"/>
    <property type="gene ID" value="Manes.17G097000.v8.1"/>
</dbReference>
<reference evidence="1 2" key="1">
    <citation type="submission" date="2016-02" db="EMBL/GenBank/DDBJ databases">
        <title>WGS assembly of Manihot esculenta.</title>
        <authorList>
            <person name="Bredeson J.V."/>
            <person name="Prochnik S.E."/>
            <person name="Lyons J.B."/>
            <person name="Schmutz J."/>
            <person name="Grimwood J."/>
            <person name="Vrebalov J."/>
            <person name="Bart R.S."/>
            <person name="Amuge T."/>
            <person name="Ferguson M.E."/>
            <person name="Green R."/>
            <person name="Putnam N."/>
            <person name="Stites J."/>
            <person name="Rounsley S."/>
            <person name="Rokhsar D.S."/>
        </authorList>
    </citation>
    <scope>NUCLEOTIDE SEQUENCE [LARGE SCALE GENOMIC DNA]</scope>
    <source>
        <strain evidence="2">cv. AM560-2</strain>
        <tissue evidence="1">Leaf</tissue>
    </source>
</reference>
<proteinExistence type="predicted"/>
<dbReference type="PANTHER" id="PTHR36486">
    <property type="entry name" value="OS01G0977800 PROTEIN"/>
    <property type="match status" value="1"/>
</dbReference>
<dbReference type="Proteomes" id="UP000091857">
    <property type="component" value="Chromosome 17"/>
</dbReference>
<dbReference type="Gramene" id="Manes.17G097000.3.v8.1">
    <property type="protein sequence ID" value="Manes.17G097000.3.v8.1.CDS"/>
    <property type="gene ID" value="Manes.17G097000.v8.1"/>
</dbReference>
<dbReference type="PANTHER" id="PTHR36486:SF4">
    <property type="entry name" value="PH DOMAIN-CONTAINING PROTEIN"/>
    <property type="match status" value="1"/>
</dbReference>
<evidence type="ECO:0000313" key="1">
    <source>
        <dbReference type="EMBL" id="OAY25463.1"/>
    </source>
</evidence>
<dbReference type="Gramene" id="Manes.17G097000.8.v8.1">
    <property type="protein sequence ID" value="Manes.17G097000.8.v8.1.CDS"/>
    <property type="gene ID" value="Manes.17G097000.v8.1"/>
</dbReference>